<dbReference type="RefSeq" id="WP_160982094.1">
    <property type="nucleotide sequence ID" value="NZ_WVHK01000119.1"/>
</dbReference>
<name>A0A6I4YRT7_9DEIO</name>
<evidence type="ECO:0000313" key="1">
    <source>
        <dbReference type="EMBL" id="MXV21687.1"/>
    </source>
</evidence>
<evidence type="ECO:0000313" key="2">
    <source>
        <dbReference type="Proteomes" id="UP000430519"/>
    </source>
</evidence>
<protein>
    <submittedName>
        <fullName evidence="1">Uncharacterized protein</fullName>
    </submittedName>
</protein>
<dbReference type="AlphaFoldDB" id="A0A6I4YRT7"/>
<dbReference type="EMBL" id="WVHK01000119">
    <property type="protein sequence ID" value="MXV21687.1"/>
    <property type="molecule type" value="Genomic_DNA"/>
</dbReference>
<comment type="caution">
    <text evidence="1">The sequence shown here is derived from an EMBL/GenBank/DDBJ whole genome shotgun (WGS) entry which is preliminary data.</text>
</comment>
<dbReference type="Proteomes" id="UP000430519">
    <property type="component" value="Unassembled WGS sequence"/>
</dbReference>
<accession>A0A6I4YRT7</accession>
<gene>
    <name evidence="1" type="ORF">GLX28_18875</name>
</gene>
<keyword evidence="2" id="KW-1185">Reference proteome</keyword>
<sequence>MATLPRDEAQLGDLARQLAGHVQEARATDAYATRQAQLLATQRLLAQIQRGRALTWEILPPGQHTWMIAPARAEGRTLPTGAPEAPERNHALQLRQAQSGAGLTGVYRGTAYFSPHKVDGQPNGADHAFAAELDRSEGDGGIPGPCAIC</sequence>
<reference evidence="1 2" key="1">
    <citation type="submission" date="2019-11" db="EMBL/GenBank/DDBJ databases">
        <title>Genome sequence of Deinococcus xianganensis Y35, AI-2 producing algicidal bacterium, isolated from lake water.</title>
        <authorList>
            <person name="Li Y."/>
        </authorList>
    </citation>
    <scope>NUCLEOTIDE SEQUENCE [LARGE SCALE GENOMIC DNA]</scope>
    <source>
        <strain evidence="1 2">Y35</strain>
    </source>
</reference>
<proteinExistence type="predicted"/>
<organism evidence="1 2">
    <name type="scientific">Deinococcus xianganensis</name>
    <dbReference type="NCBI Taxonomy" id="1507289"/>
    <lineage>
        <taxon>Bacteria</taxon>
        <taxon>Thermotogati</taxon>
        <taxon>Deinococcota</taxon>
        <taxon>Deinococci</taxon>
        <taxon>Deinococcales</taxon>
        <taxon>Deinococcaceae</taxon>
        <taxon>Deinococcus</taxon>
    </lineage>
</organism>